<gene>
    <name evidence="1" type="ORF">HPB49_018126</name>
</gene>
<dbReference type="Proteomes" id="UP000821865">
    <property type="component" value="Chromosome 11"/>
</dbReference>
<name>A0ACB8DK99_DERSI</name>
<organism evidence="1 2">
    <name type="scientific">Dermacentor silvarum</name>
    <name type="common">Tick</name>
    <dbReference type="NCBI Taxonomy" id="543639"/>
    <lineage>
        <taxon>Eukaryota</taxon>
        <taxon>Metazoa</taxon>
        <taxon>Ecdysozoa</taxon>
        <taxon>Arthropoda</taxon>
        <taxon>Chelicerata</taxon>
        <taxon>Arachnida</taxon>
        <taxon>Acari</taxon>
        <taxon>Parasitiformes</taxon>
        <taxon>Ixodida</taxon>
        <taxon>Ixodoidea</taxon>
        <taxon>Ixodidae</taxon>
        <taxon>Rhipicephalinae</taxon>
        <taxon>Dermacentor</taxon>
    </lineage>
</organism>
<accession>A0ACB8DK99</accession>
<protein>
    <submittedName>
        <fullName evidence="1">Uncharacterized protein</fullName>
    </submittedName>
</protein>
<proteinExistence type="predicted"/>
<dbReference type="EMBL" id="CM023480">
    <property type="protein sequence ID" value="KAH7971031.1"/>
    <property type="molecule type" value="Genomic_DNA"/>
</dbReference>
<evidence type="ECO:0000313" key="2">
    <source>
        <dbReference type="Proteomes" id="UP000821865"/>
    </source>
</evidence>
<comment type="caution">
    <text evidence="1">The sequence shown here is derived from an EMBL/GenBank/DDBJ whole genome shotgun (WGS) entry which is preliminary data.</text>
</comment>
<reference evidence="1" key="1">
    <citation type="submission" date="2020-05" db="EMBL/GenBank/DDBJ databases">
        <title>Large-scale comparative analyses of tick genomes elucidate their genetic diversity and vector capacities.</title>
        <authorList>
            <person name="Jia N."/>
            <person name="Wang J."/>
            <person name="Shi W."/>
            <person name="Du L."/>
            <person name="Sun Y."/>
            <person name="Zhan W."/>
            <person name="Jiang J."/>
            <person name="Wang Q."/>
            <person name="Zhang B."/>
            <person name="Ji P."/>
            <person name="Sakyi L.B."/>
            <person name="Cui X."/>
            <person name="Yuan T."/>
            <person name="Jiang B."/>
            <person name="Yang W."/>
            <person name="Lam T.T.-Y."/>
            <person name="Chang Q."/>
            <person name="Ding S."/>
            <person name="Wang X."/>
            <person name="Zhu J."/>
            <person name="Ruan X."/>
            <person name="Zhao L."/>
            <person name="Wei J."/>
            <person name="Que T."/>
            <person name="Du C."/>
            <person name="Cheng J."/>
            <person name="Dai P."/>
            <person name="Han X."/>
            <person name="Huang E."/>
            <person name="Gao Y."/>
            <person name="Liu J."/>
            <person name="Shao H."/>
            <person name="Ye R."/>
            <person name="Li L."/>
            <person name="Wei W."/>
            <person name="Wang X."/>
            <person name="Wang C."/>
            <person name="Yang T."/>
            <person name="Huo Q."/>
            <person name="Li W."/>
            <person name="Guo W."/>
            <person name="Chen H."/>
            <person name="Zhou L."/>
            <person name="Ni X."/>
            <person name="Tian J."/>
            <person name="Zhou Y."/>
            <person name="Sheng Y."/>
            <person name="Liu T."/>
            <person name="Pan Y."/>
            <person name="Xia L."/>
            <person name="Li J."/>
            <person name="Zhao F."/>
            <person name="Cao W."/>
        </authorList>
    </citation>
    <scope>NUCLEOTIDE SEQUENCE</scope>
    <source>
        <strain evidence="1">Dsil-2018</strain>
    </source>
</reference>
<sequence length="182" mass="20241">MRVYRHSEEPRKAARTRFSRKLTQAQAQAIVRGSPTDTATPNVNIVLRVLDFRAAQLTGTEIFDIVRRLSGDISIIIHRLEGLSSAFTAADGILYHQRTESESYLTVGPVAMRPSVLIICPDAPSAGHLGQQSNLARVKKRFWWSGMHADVYLEVPSCTSRQARKLVTNPQPMLLQPIAPPN</sequence>
<keyword evidence="2" id="KW-1185">Reference proteome</keyword>
<evidence type="ECO:0000313" key="1">
    <source>
        <dbReference type="EMBL" id="KAH7971031.1"/>
    </source>
</evidence>